<evidence type="ECO:0000313" key="1">
    <source>
        <dbReference type="EMBL" id="PSL35078.1"/>
    </source>
</evidence>
<gene>
    <name evidence="1" type="ORF">CLV42_102652</name>
</gene>
<comment type="caution">
    <text evidence="1">The sequence shown here is derived from an EMBL/GenBank/DDBJ whole genome shotgun (WGS) entry which is preliminary data.</text>
</comment>
<evidence type="ECO:0000313" key="2">
    <source>
        <dbReference type="Proteomes" id="UP000240978"/>
    </source>
</evidence>
<proteinExistence type="predicted"/>
<sequence length="162" mass="18805">MNFFDTVCQEPPFRHKLFGICDDQDGGKAFTDTVNLSEWIATVKNDDQKQLVFTAIDKCVIKDHEENDRGRCDGMLTSDNSLYLIELKDATSHWQKGAVDQLASTIEFLKAHHDISSFKHKKAFACNKRRPRFQEIDNELNLRFYRKYGFRVDVQAEIIIAK</sequence>
<accession>A0A2P8GM82</accession>
<name>A0A2P8GM82_9BACT</name>
<protein>
    <submittedName>
        <fullName evidence="1">Uncharacterized protein</fullName>
    </submittedName>
</protein>
<reference evidence="1 2" key="1">
    <citation type="submission" date="2018-03" db="EMBL/GenBank/DDBJ databases">
        <title>Genomic Encyclopedia of Archaeal and Bacterial Type Strains, Phase II (KMG-II): from individual species to whole genera.</title>
        <authorList>
            <person name="Goeker M."/>
        </authorList>
    </citation>
    <scope>NUCLEOTIDE SEQUENCE [LARGE SCALE GENOMIC DNA]</scope>
    <source>
        <strain evidence="1 2">DSM 18107</strain>
    </source>
</reference>
<dbReference type="EMBL" id="PYGK01000002">
    <property type="protein sequence ID" value="PSL35078.1"/>
    <property type="molecule type" value="Genomic_DNA"/>
</dbReference>
<dbReference type="AlphaFoldDB" id="A0A2P8GM82"/>
<dbReference type="OrthoDB" id="1030692at2"/>
<dbReference type="Proteomes" id="UP000240978">
    <property type="component" value="Unassembled WGS sequence"/>
</dbReference>
<organism evidence="1 2">
    <name type="scientific">Chitinophaga ginsengisoli</name>
    <dbReference type="NCBI Taxonomy" id="363837"/>
    <lineage>
        <taxon>Bacteria</taxon>
        <taxon>Pseudomonadati</taxon>
        <taxon>Bacteroidota</taxon>
        <taxon>Chitinophagia</taxon>
        <taxon>Chitinophagales</taxon>
        <taxon>Chitinophagaceae</taxon>
        <taxon>Chitinophaga</taxon>
    </lineage>
</organism>
<dbReference type="RefSeq" id="WP_106601316.1">
    <property type="nucleotide sequence ID" value="NZ_PYGK01000002.1"/>
</dbReference>
<keyword evidence="2" id="KW-1185">Reference proteome</keyword>